<feature type="signal peptide" evidence="2">
    <location>
        <begin position="1"/>
        <end position="22"/>
    </location>
</feature>
<keyword evidence="1" id="KW-0472">Membrane</keyword>
<gene>
    <name evidence="3" type="ORF">M0651_18760</name>
</gene>
<feature type="transmembrane region" description="Helical" evidence="1">
    <location>
        <begin position="162"/>
        <end position="181"/>
    </location>
</feature>
<keyword evidence="1" id="KW-0812">Transmembrane</keyword>
<accession>A0A9X1Y4F2</accession>
<feature type="chain" id="PRO_5040839764" evidence="2">
    <location>
        <begin position="23"/>
        <end position="187"/>
    </location>
</feature>
<reference evidence="3" key="1">
    <citation type="submission" date="2022-04" db="EMBL/GenBank/DDBJ databases">
        <authorList>
            <person name="Seo M.-J."/>
        </authorList>
    </citation>
    <scope>NUCLEOTIDE SEQUENCE</scope>
    <source>
        <strain evidence="3">MBLB2552</strain>
    </source>
</reference>
<comment type="caution">
    <text evidence="3">The sequence shown here is derived from an EMBL/GenBank/DDBJ whole genome shotgun (WGS) entry which is preliminary data.</text>
</comment>
<evidence type="ECO:0000256" key="1">
    <source>
        <dbReference type="SAM" id="Phobius"/>
    </source>
</evidence>
<organism evidence="3 4">
    <name type="scientific">Paenibacillus mellifer</name>
    <dbReference type="NCBI Taxonomy" id="2937794"/>
    <lineage>
        <taxon>Bacteria</taxon>
        <taxon>Bacillati</taxon>
        <taxon>Bacillota</taxon>
        <taxon>Bacilli</taxon>
        <taxon>Bacillales</taxon>
        <taxon>Paenibacillaceae</taxon>
        <taxon>Paenibacillus</taxon>
    </lineage>
</organism>
<evidence type="ECO:0000313" key="3">
    <source>
        <dbReference type="EMBL" id="MCK8489218.1"/>
    </source>
</evidence>
<name>A0A9X1Y4F2_9BACL</name>
<keyword evidence="1" id="KW-1133">Transmembrane helix</keyword>
<keyword evidence="4" id="KW-1185">Reference proteome</keyword>
<evidence type="ECO:0000256" key="2">
    <source>
        <dbReference type="SAM" id="SignalP"/>
    </source>
</evidence>
<dbReference type="Proteomes" id="UP001139534">
    <property type="component" value="Unassembled WGS sequence"/>
</dbReference>
<keyword evidence="2" id="KW-0732">Signal</keyword>
<protein>
    <submittedName>
        <fullName evidence="3">Uncharacterized protein</fullName>
    </submittedName>
</protein>
<sequence>MKKIFFCSVILYIFFNTITASASASANVTISVNSKSQYSKTFTADVNVLYKNKELYNDNVFLSYHVFDSNHQLIRWEGERFPFKLDSKNDVTVSLQVDISSDLKQMNKQEAYVEFDLVDEEHAFWYSTKPEINLYTEQIKYSNNIYLEFYYTLSNAYNENRVIFIGNLIFLIVLMTGLFYWRMKLNR</sequence>
<evidence type="ECO:0000313" key="4">
    <source>
        <dbReference type="Proteomes" id="UP001139534"/>
    </source>
</evidence>
<dbReference type="RefSeq" id="WP_248553259.1">
    <property type="nucleotide sequence ID" value="NZ_JALPRK010000021.1"/>
</dbReference>
<dbReference type="AlphaFoldDB" id="A0A9X1Y4F2"/>
<proteinExistence type="predicted"/>
<dbReference type="EMBL" id="JALPRK010000021">
    <property type="protein sequence ID" value="MCK8489218.1"/>
    <property type="molecule type" value="Genomic_DNA"/>
</dbReference>